<sequence length="113" mass="12957">MADDRILEILTIQDDRERRIQLLILRLPEKAQSMVHWLRRPQAKWVRMPAGIALICGGCLAILPVFGLWMLPLGIMLLAEDVSFLRNLTNKALAWVERRKPHRMGLHAPASTL</sequence>
<organism evidence="2 3">
    <name type="scientific">Acetobacter orientalis</name>
    <dbReference type="NCBI Taxonomy" id="146474"/>
    <lineage>
        <taxon>Bacteria</taxon>
        <taxon>Pseudomonadati</taxon>
        <taxon>Pseudomonadota</taxon>
        <taxon>Alphaproteobacteria</taxon>
        <taxon>Acetobacterales</taxon>
        <taxon>Acetobacteraceae</taxon>
        <taxon>Acetobacter</taxon>
    </lineage>
</organism>
<gene>
    <name evidence="2" type="ORF">HK12_02215</name>
</gene>
<dbReference type="Proteomes" id="UP000194639">
    <property type="component" value="Unassembled WGS sequence"/>
</dbReference>
<accession>A0A252A3Y3</accession>
<dbReference type="AlphaFoldDB" id="A0A252A3Y3"/>
<evidence type="ECO:0000313" key="2">
    <source>
        <dbReference type="EMBL" id="OUI83759.1"/>
    </source>
</evidence>
<name>A0A252A3Y3_9PROT</name>
<evidence type="ECO:0000256" key="1">
    <source>
        <dbReference type="SAM" id="Phobius"/>
    </source>
</evidence>
<keyword evidence="1" id="KW-0812">Transmembrane</keyword>
<comment type="caution">
    <text evidence="2">The sequence shown here is derived from an EMBL/GenBank/DDBJ whole genome shotgun (WGS) entry which is preliminary data.</text>
</comment>
<dbReference type="RefSeq" id="WP_086551998.1">
    <property type="nucleotide sequence ID" value="NZ_JOMO01000013.1"/>
</dbReference>
<dbReference type="EMBL" id="JOMO01000013">
    <property type="protein sequence ID" value="OUI83759.1"/>
    <property type="molecule type" value="Genomic_DNA"/>
</dbReference>
<reference evidence="2 3" key="1">
    <citation type="submission" date="2014-06" db="EMBL/GenBank/DDBJ databases">
        <authorList>
            <person name="Ju J."/>
            <person name="Zhang J."/>
        </authorList>
    </citation>
    <scope>NUCLEOTIDE SEQUENCE [LARGE SCALE GENOMIC DNA]</scope>
    <source>
        <strain evidence="2">DmW_045</strain>
    </source>
</reference>
<proteinExistence type="predicted"/>
<keyword evidence="1" id="KW-0472">Membrane</keyword>
<evidence type="ECO:0000313" key="3">
    <source>
        <dbReference type="Proteomes" id="UP000194639"/>
    </source>
</evidence>
<protein>
    <submittedName>
        <fullName evidence="2">Uncharacterized protein</fullName>
    </submittedName>
</protein>
<feature type="transmembrane region" description="Helical" evidence="1">
    <location>
        <begin position="50"/>
        <end position="79"/>
    </location>
</feature>
<keyword evidence="1" id="KW-1133">Transmembrane helix</keyword>